<evidence type="ECO:0000256" key="1">
    <source>
        <dbReference type="SAM" id="SignalP"/>
    </source>
</evidence>
<dbReference type="Gene3D" id="2.40.50.90">
    <property type="match status" value="1"/>
</dbReference>
<protein>
    <submittedName>
        <fullName evidence="3">Nuclease homologue</fullName>
    </submittedName>
</protein>
<dbReference type="InterPro" id="IPR035437">
    <property type="entry name" value="SNase_OB-fold_sf"/>
</dbReference>
<feature type="chain" id="PRO_5013074162" evidence="1">
    <location>
        <begin position="22"/>
        <end position="166"/>
    </location>
</feature>
<reference evidence="4" key="1">
    <citation type="submission" date="2017-04" db="EMBL/GenBank/DDBJ databases">
        <authorList>
            <person name="Varghese N."/>
            <person name="Submissions S."/>
        </authorList>
    </citation>
    <scope>NUCLEOTIDE SEQUENCE [LARGE SCALE GENOMIC DNA]</scope>
    <source>
        <strain evidence="4">RKEM611</strain>
    </source>
</reference>
<dbReference type="Proteomes" id="UP000192907">
    <property type="component" value="Unassembled WGS sequence"/>
</dbReference>
<sequence length="166" mass="18708">MRILFIYASIVLSSLQGVANASVPRSQACQHQANEFRCVRYLSNYDGDTITFQIDGVHPLLGDKIPIRLSGVDTPELKSKQRCEKELARWAKRFVRAQMRQASTIKLSEVKRGKYFRVVAKVDFDGKDLGDLLLKNGLAVPYDGGKKSKVNWCKKLAMRSSSSARR</sequence>
<evidence type="ECO:0000313" key="4">
    <source>
        <dbReference type="Proteomes" id="UP000192907"/>
    </source>
</evidence>
<dbReference type="AlphaFoldDB" id="A0A1Y6B6I0"/>
<dbReference type="Pfam" id="PF00565">
    <property type="entry name" value="SNase"/>
    <property type="match status" value="1"/>
</dbReference>
<accession>A0A1Y6B6I0</accession>
<dbReference type="RefSeq" id="WP_132315498.1">
    <property type="nucleotide sequence ID" value="NZ_FWZT01000002.1"/>
</dbReference>
<keyword evidence="4" id="KW-1185">Reference proteome</keyword>
<dbReference type="SMART" id="SM00318">
    <property type="entry name" value="SNc"/>
    <property type="match status" value="1"/>
</dbReference>
<organism evidence="3 4">
    <name type="scientific">Pseudobacteriovorax antillogorgiicola</name>
    <dbReference type="NCBI Taxonomy" id="1513793"/>
    <lineage>
        <taxon>Bacteria</taxon>
        <taxon>Pseudomonadati</taxon>
        <taxon>Bdellovibrionota</taxon>
        <taxon>Oligoflexia</taxon>
        <taxon>Oligoflexales</taxon>
        <taxon>Pseudobacteriovoracaceae</taxon>
        <taxon>Pseudobacteriovorax</taxon>
    </lineage>
</organism>
<dbReference type="STRING" id="1513793.SAMN06296036_102132"/>
<feature type="signal peptide" evidence="1">
    <location>
        <begin position="1"/>
        <end position="21"/>
    </location>
</feature>
<dbReference type="PROSITE" id="PS50830">
    <property type="entry name" value="TNASE_3"/>
    <property type="match status" value="1"/>
</dbReference>
<name>A0A1Y6B6I0_9BACT</name>
<evidence type="ECO:0000259" key="2">
    <source>
        <dbReference type="PROSITE" id="PS50830"/>
    </source>
</evidence>
<dbReference type="InterPro" id="IPR016071">
    <property type="entry name" value="Staphylococal_nuclease_OB-fold"/>
</dbReference>
<dbReference type="SUPFAM" id="SSF50199">
    <property type="entry name" value="Staphylococcal nuclease"/>
    <property type="match status" value="1"/>
</dbReference>
<feature type="domain" description="TNase-like" evidence="2">
    <location>
        <begin position="46"/>
        <end position="166"/>
    </location>
</feature>
<dbReference type="EMBL" id="FWZT01000002">
    <property type="protein sequence ID" value="SME94593.1"/>
    <property type="molecule type" value="Genomic_DNA"/>
</dbReference>
<proteinExistence type="predicted"/>
<gene>
    <name evidence="3" type="ORF">SAMN06296036_102132</name>
</gene>
<evidence type="ECO:0000313" key="3">
    <source>
        <dbReference type="EMBL" id="SME94593.1"/>
    </source>
</evidence>
<dbReference type="OrthoDB" id="309040at2"/>
<keyword evidence="1" id="KW-0732">Signal</keyword>